<dbReference type="AlphaFoldDB" id="A0A1H1R2F9"/>
<dbReference type="GO" id="GO:0019556">
    <property type="term" value="P:L-histidine catabolic process to glutamate and formamide"/>
    <property type="evidence" value="ECO:0007669"/>
    <property type="project" value="UniProtKB-UniRule"/>
</dbReference>
<dbReference type="InterPro" id="IPR005920">
    <property type="entry name" value="HutI"/>
</dbReference>
<feature type="binding site" evidence="7">
    <location>
        <position position="226"/>
    </location>
    <ligand>
        <name>Zn(2+)</name>
        <dbReference type="ChEBI" id="CHEBI:29105"/>
    </ligand>
</feature>
<dbReference type="NCBIfam" id="TIGR01224">
    <property type="entry name" value="hutI"/>
    <property type="match status" value="1"/>
</dbReference>
<keyword evidence="4 7" id="KW-0369">Histidine metabolism</keyword>
<dbReference type="EC" id="3.5.2.7" evidence="1 7"/>
<keyword evidence="6 7" id="KW-0408">Iron</keyword>
<evidence type="ECO:0000256" key="6">
    <source>
        <dbReference type="ARBA" id="ARBA00023004"/>
    </source>
</evidence>
<name>A0A1H1R2F9_9MICO</name>
<feature type="binding site" evidence="7">
    <location>
        <position position="302"/>
    </location>
    <ligand>
        <name>N-formimidoyl-L-glutamate</name>
        <dbReference type="ChEBI" id="CHEBI:58928"/>
    </ligand>
</feature>
<comment type="function">
    <text evidence="7">Catalyzes the hydrolytic cleavage of the carbon-nitrogen bond in imidazolone-5-propanoate to yield N-formimidoyl-L-glutamate. It is the third step in the universal histidine degradation pathway.</text>
</comment>
<dbReference type="EMBL" id="LT629770">
    <property type="protein sequence ID" value="SDS29974.1"/>
    <property type="molecule type" value="Genomic_DNA"/>
</dbReference>
<protein>
    <recommendedName>
        <fullName evidence="1 7">Imidazolonepropionase</fullName>
        <ecNumber evidence="1 7">3.5.2.7</ecNumber>
    </recommendedName>
    <alternativeName>
        <fullName evidence="7">Imidazolone-5-propionate hydrolase</fullName>
    </alternativeName>
</protein>
<feature type="domain" description="Amidohydrolase-related" evidence="8">
    <location>
        <begin position="61"/>
        <end position="371"/>
    </location>
</feature>
<feature type="binding site" evidence="7">
    <location>
        <position position="226"/>
    </location>
    <ligand>
        <name>Fe(3+)</name>
        <dbReference type="ChEBI" id="CHEBI:29034"/>
    </ligand>
</feature>
<feature type="binding site" evidence="7">
    <location>
        <position position="304"/>
    </location>
    <ligand>
        <name>N-formimidoyl-L-glutamate</name>
        <dbReference type="ChEBI" id="CHEBI:58928"/>
    </ligand>
</feature>
<dbReference type="GO" id="GO:0008270">
    <property type="term" value="F:zinc ion binding"/>
    <property type="evidence" value="ECO:0007669"/>
    <property type="project" value="UniProtKB-UniRule"/>
</dbReference>
<evidence type="ECO:0000256" key="1">
    <source>
        <dbReference type="ARBA" id="ARBA00012864"/>
    </source>
</evidence>
<feature type="binding site" evidence="7">
    <location>
        <position position="229"/>
    </location>
    <ligand>
        <name>4-imidazolone-5-propanoate</name>
        <dbReference type="ChEBI" id="CHEBI:77893"/>
    </ligand>
</feature>
<feature type="binding site" evidence="7">
    <location>
        <position position="300"/>
    </location>
    <ligand>
        <name>Fe(3+)</name>
        <dbReference type="ChEBI" id="CHEBI:29034"/>
    </ligand>
</feature>
<feature type="binding site" evidence="7">
    <location>
        <position position="300"/>
    </location>
    <ligand>
        <name>Zn(2+)</name>
        <dbReference type="ChEBI" id="CHEBI:29105"/>
    </ligand>
</feature>
<feature type="binding site" evidence="7">
    <location>
        <position position="136"/>
    </location>
    <ligand>
        <name>N-formimidoyl-L-glutamate</name>
        <dbReference type="ChEBI" id="CHEBI:58928"/>
    </ligand>
</feature>
<evidence type="ECO:0000256" key="4">
    <source>
        <dbReference type="ARBA" id="ARBA00022808"/>
    </source>
</evidence>
<evidence type="ECO:0000313" key="9">
    <source>
        <dbReference type="EMBL" id="SDS29974.1"/>
    </source>
</evidence>
<evidence type="ECO:0000313" key="10">
    <source>
        <dbReference type="Proteomes" id="UP000182126"/>
    </source>
</evidence>
<reference evidence="9 10" key="1">
    <citation type="submission" date="2016-10" db="EMBL/GenBank/DDBJ databases">
        <authorList>
            <person name="de Groot N.N."/>
        </authorList>
    </citation>
    <scope>NUCLEOTIDE SEQUENCE [LARGE SCALE GENOMIC DNA]</scope>
    <source>
        <strain evidence="9 10">DSM 15019</strain>
    </source>
</reference>
<organism evidence="9 10">
    <name type="scientific">Microbacterium paraoxydans</name>
    <dbReference type="NCBI Taxonomy" id="199592"/>
    <lineage>
        <taxon>Bacteria</taxon>
        <taxon>Bacillati</taxon>
        <taxon>Actinomycetota</taxon>
        <taxon>Actinomycetes</taxon>
        <taxon>Micrococcales</taxon>
        <taxon>Microbacteriaceae</taxon>
        <taxon>Microbacterium</taxon>
    </lineage>
</organism>
<dbReference type="eggNOG" id="COG1228">
    <property type="taxonomic scope" value="Bacteria"/>
</dbReference>
<keyword evidence="3 7" id="KW-0378">Hydrolase</keyword>
<feature type="binding site" evidence="7">
    <location>
        <position position="71"/>
    </location>
    <ligand>
        <name>Zn(2+)</name>
        <dbReference type="ChEBI" id="CHEBI:29105"/>
    </ligand>
</feature>
<comment type="similarity">
    <text evidence="7">Belongs to the metallo-dependent hydrolases superfamily. HutI family.</text>
</comment>
<dbReference type="RefSeq" id="WP_060922951.1">
    <property type="nucleotide sequence ID" value="NZ_LT629770.1"/>
</dbReference>
<dbReference type="GO" id="GO:0050480">
    <property type="term" value="F:imidazolonepropionase activity"/>
    <property type="evidence" value="ECO:0007669"/>
    <property type="project" value="UniProtKB-UniRule"/>
</dbReference>
<feature type="binding site" evidence="7">
    <location>
        <position position="136"/>
    </location>
    <ligand>
        <name>4-imidazolone-5-propanoate</name>
        <dbReference type="ChEBI" id="CHEBI:77893"/>
    </ligand>
</feature>
<dbReference type="SUPFAM" id="SSF51556">
    <property type="entry name" value="Metallo-dependent hydrolases"/>
    <property type="match status" value="1"/>
</dbReference>
<keyword evidence="5 7" id="KW-0862">Zinc</keyword>
<dbReference type="Gene3D" id="2.30.40.10">
    <property type="entry name" value="Urease, subunit C, domain 1"/>
    <property type="match status" value="1"/>
</dbReference>
<comment type="catalytic activity">
    <reaction evidence="7">
        <text>4-imidazolone-5-propanoate + H2O = N-formimidoyl-L-glutamate</text>
        <dbReference type="Rhea" id="RHEA:23660"/>
        <dbReference type="ChEBI" id="CHEBI:15377"/>
        <dbReference type="ChEBI" id="CHEBI:58928"/>
        <dbReference type="ChEBI" id="CHEBI:77893"/>
        <dbReference type="EC" id="3.5.2.7"/>
    </reaction>
</comment>
<keyword evidence="7" id="KW-0963">Cytoplasm</keyword>
<accession>A0A1H1R2F9</accession>
<evidence type="ECO:0000256" key="2">
    <source>
        <dbReference type="ARBA" id="ARBA00022723"/>
    </source>
</evidence>
<gene>
    <name evidence="7" type="primary">hutI</name>
    <name evidence="9" type="ORF">SAMN04489809_1546</name>
</gene>
<dbReference type="GO" id="GO:0005506">
    <property type="term" value="F:iron ion binding"/>
    <property type="evidence" value="ECO:0007669"/>
    <property type="project" value="UniProtKB-UniRule"/>
</dbReference>
<dbReference type="GeneID" id="36299994"/>
<feature type="binding site" evidence="7">
    <location>
        <position position="71"/>
    </location>
    <ligand>
        <name>Fe(3+)</name>
        <dbReference type="ChEBI" id="CHEBI:29034"/>
    </ligand>
</feature>
<evidence type="ECO:0000259" key="8">
    <source>
        <dbReference type="Pfam" id="PF01979"/>
    </source>
</evidence>
<feature type="binding site" evidence="7">
    <location>
        <position position="69"/>
    </location>
    <ligand>
        <name>Fe(3+)</name>
        <dbReference type="ChEBI" id="CHEBI:29034"/>
    </ligand>
</feature>
<feature type="binding site" evidence="7">
    <location>
        <position position="163"/>
    </location>
    <ligand>
        <name>4-imidazolone-5-propanoate</name>
        <dbReference type="ChEBI" id="CHEBI:77893"/>
    </ligand>
</feature>
<dbReference type="Pfam" id="PF01979">
    <property type="entry name" value="Amidohydro_1"/>
    <property type="match status" value="1"/>
</dbReference>
<dbReference type="InterPro" id="IPR011059">
    <property type="entry name" value="Metal-dep_hydrolase_composite"/>
</dbReference>
<dbReference type="PANTHER" id="PTHR42752:SF1">
    <property type="entry name" value="IMIDAZOLONEPROPIONASE-RELATED"/>
    <property type="match status" value="1"/>
</dbReference>
<sequence length="388" mass="40344">MTTTLISGIGELTTNVAAGGDPTGTLRDAAVLIDGARIAWVGSSAAAPAADEVVDAGGRAVIPGFVDSHSHLVFGGDRAAEFEARMAGQPYAAGGIRSTVQATRAATDDELRARLRGFIEELRAQGTTTVEIKSGYGLAVAEEERLVRLAAEVTPEVTFLGAHVVPVEYADDPDAYVDLVVGPMLDACSPHSRWIDVFCETGAFTVAQSRRILEAGITRGLAPRVHASQLGPGDGVRMAVELGAASVDHGTYLTDADIAALAASDTVLTLLPGVEFSTRQPYPDARRLLDAGVTVALACDTNPGSSFTSSMAFCIAIAVRDMGMTTAEAVWAATAGGARALRRDDIGRITPGARADLVVLDAPSRVHLAYRPGVPLVQRVWKDGLAVG</sequence>
<feature type="binding site" evidence="7">
    <location>
        <position position="305"/>
    </location>
    <ligand>
        <name>4-imidazolone-5-propanoate</name>
        <dbReference type="ChEBI" id="CHEBI:77893"/>
    </ligand>
</feature>
<dbReference type="UniPathway" id="UPA00379">
    <property type="reaction ID" value="UER00551"/>
</dbReference>
<dbReference type="GO" id="GO:0019557">
    <property type="term" value="P:L-histidine catabolic process to glutamate and formate"/>
    <property type="evidence" value="ECO:0007669"/>
    <property type="project" value="UniProtKB-UniPathway"/>
</dbReference>
<feature type="binding site" evidence="7">
    <location>
        <position position="78"/>
    </location>
    <ligand>
        <name>4-imidazolone-5-propanoate</name>
        <dbReference type="ChEBI" id="CHEBI:77893"/>
    </ligand>
</feature>
<dbReference type="Gene3D" id="3.20.20.140">
    <property type="entry name" value="Metal-dependent hydrolases"/>
    <property type="match status" value="1"/>
</dbReference>
<feature type="binding site" evidence="7">
    <location>
        <position position="69"/>
    </location>
    <ligand>
        <name>Zn(2+)</name>
        <dbReference type="ChEBI" id="CHEBI:29105"/>
    </ligand>
</feature>
<dbReference type="GO" id="GO:0005737">
    <property type="term" value="C:cytoplasm"/>
    <property type="evidence" value="ECO:0007669"/>
    <property type="project" value="UniProtKB-SubCell"/>
</dbReference>
<dbReference type="InterPro" id="IPR006680">
    <property type="entry name" value="Amidohydro-rel"/>
</dbReference>
<dbReference type="HAMAP" id="MF_00372">
    <property type="entry name" value="HutI"/>
    <property type="match status" value="1"/>
</dbReference>
<dbReference type="SUPFAM" id="SSF51338">
    <property type="entry name" value="Composite domain of metallo-dependent hydrolases"/>
    <property type="match status" value="1"/>
</dbReference>
<evidence type="ECO:0000256" key="3">
    <source>
        <dbReference type="ARBA" id="ARBA00022801"/>
    </source>
</evidence>
<proteinExistence type="inferred from homology"/>
<comment type="cofactor">
    <cofactor evidence="7">
        <name>Zn(2+)</name>
        <dbReference type="ChEBI" id="CHEBI:29105"/>
    </cofactor>
    <cofactor evidence="7">
        <name>Fe(3+)</name>
        <dbReference type="ChEBI" id="CHEBI:29034"/>
    </cofactor>
    <text evidence="7">Binds 1 zinc or iron ion per subunit.</text>
</comment>
<dbReference type="Proteomes" id="UP000182126">
    <property type="component" value="Chromosome I"/>
</dbReference>
<dbReference type="InterPro" id="IPR032466">
    <property type="entry name" value="Metal_Hydrolase"/>
</dbReference>
<evidence type="ECO:0000256" key="5">
    <source>
        <dbReference type="ARBA" id="ARBA00022833"/>
    </source>
</evidence>
<comment type="subcellular location">
    <subcellularLocation>
        <location evidence="7">Cytoplasm</location>
    </subcellularLocation>
</comment>
<evidence type="ECO:0000256" key="7">
    <source>
        <dbReference type="HAMAP-Rule" id="MF_00372"/>
    </source>
</evidence>
<comment type="pathway">
    <text evidence="7">Amino-acid degradation; L-histidine degradation into L-glutamate; N-formimidoyl-L-glutamate from L-histidine: step 3/3.</text>
</comment>
<keyword evidence="2 7" id="KW-0479">Metal-binding</keyword>
<dbReference type="PANTHER" id="PTHR42752">
    <property type="entry name" value="IMIDAZOLONEPROPIONASE"/>
    <property type="match status" value="1"/>
</dbReference>